<dbReference type="InterPro" id="IPR011993">
    <property type="entry name" value="PH-like_dom_sf"/>
</dbReference>
<dbReference type="AlphaFoldDB" id="A0A3N4LRD4"/>
<dbReference type="Gene3D" id="2.30.29.30">
    <property type="entry name" value="Pleckstrin-homology domain (PH domain)/Phosphotyrosine-binding domain (PTB)"/>
    <property type="match status" value="1"/>
</dbReference>
<gene>
    <name evidence="3" type="ORF">L211DRAFT_782750</name>
</gene>
<dbReference type="GO" id="GO:0005085">
    <property type="term" value="F:guanyl-nucleotide exchange factor activity"/>
    <property type="evidence" value="ECO:0007669"/>
    <property type="project" value="InterPro"/>
</dbReference>
<evidence type="ECO:0000313" key="3">
    <source>
        <dbReference type="EMBL" id="RPB25483.1"/>
    </source>
</evidence>
<dbReference type="STRING" id="1051890.A0A3N4LRD4"/>
<dbReference type="InterPro" id="IPR023394">
    <property type="entry name" value="Sec7_C_sf"/>
</dbReference>
<dbReference type="GO" id="GO:0032012">
    <property type="term" value="P:regulation of ARF protein signal transduction"/>
    <property type="evidence" value="ECO:0007669"/>
    <property type="project" value="InterPro"/>
</dbReference>
<dbReference type="PROSITE" id="PS50190">
    <property type="entry name" value="SEC7"/>
    <property type="match status" value="1"/>
</dbReference>
<dbReference type="Pfam" id="PF01369">
    <property type="entry name" value="Sec7"/>
    <property type="match status" value="1"/>
</dbReference>
<dbReference type="PANTHER" id="PTHR10663">
    <property type="entry name" value="GUANYL-NUCLEOTIDE EXCHANGE FACTOR"/>
    <property type="match status" value="1"/>
</dbReference>
<evidence type="ECO:0000259" key="2">
    <source>
        <dbReference type="PROSITE" id="PS50190"/>
    </source>
</evidence>
<protein>
    <recommendedName>
        <fullName evidence="2">SEC7 domain-containing protein</fullName>
    </recommendedName>
</protein>
<dbReference type="SUPFAM" id="SSF48425">
    <property type="entry name" value="Sec7 domain"/>
    <property type="match status" value="1"/>
</dbReference>
<evidence type="ECO:0000256" key="1">
    <source>
        <dbReference type="SAM" id="MobiDB-lite"/>
    </source>
</evidence>
<dbReference type="Gene3D" id="1.10.1000.11">
    <property type="entry name" value="Arf Nucleotide-binding Site Opener,domain 2"/>
    <property type="match status" value="1"/>
</dbReference>
<dbReference type="SMART" id="SM00222">
    <property type="entry name" value="Sec7"/>
    <property type="match status" value="1"/>
</dbReference>
<proteinExistence type="predicted"/>
<dbReference type="InterPro" id="IPR041681">
    <property type="entry name" value="PH_9"/>
</dbReference>
<name>A0A3N4LRD4_9PEZI</name>
<accession>A0A3N4LRD4</accession>
<feature type="region of interest" description="Disordered" evidence="1">
    <location>
        <begin position="102"/>
        <end position="124"/>
    </location>
</feature>
<reference evidence="3 4" key="1">
    <citation type="journal article" date="2018" name="Nat. Ecol. Evol.">
        <title>Pezizomycetes genomes reveal the molecular basis of ectomycorrhizal truffle lifestyle.</title>
        <authorList>
            <person name="Murat C."/>
            <person name="Payen T."/>
            <person name="Noel B."/>
            <person name="Kuo A."/>
            <person name="Morin E."/>
            <person name="Chen J."/>
            <person name="Kohler A."/>
            <person name="Krizsan K."/>
            <person name="Balestrini R."/>
            <person name="Da Silva C."/>
            <person name="Montanini B."/>
            <person name="Hainaut M."/>
            <person name="Levati E."/>
            <person name="Barry K.W."/>
            <person name="Belfiori B."/>
            <person name="Cichocki N."/>
            <person name="Clum A."/>
            <person name="Dockter R.B."/>
            <person name="Fauchery L."/>
            <person name="Guy J."/>
            <person name="Iotti M."/>
            <person name="Le Tacon F."/>
            <person name="Lindquist E.A."/>
            <person name="Lipzen A."/>
            <person name="Malagnac F."/>
            <person name="Mello A."/>
            <person name="Molinier V."/>
            <person name="Miyauchi S."/>
            <person name="Poulain J."/>
            <person name="Riccioni C."/>
            <person name="Rubini A."/>
            <person name="Sitrit Y."/>
            <person name="Splivallo R."/>
            <person name="Traeger S."/>
            <person name="Wang M."/>
            <person name="Zifcakova L."/>
            <person name="Wipf D."/>
            <person name="Zambonelli A."/>
            <person name="Paolocci F."/>
            <person name="Nowrousian M."/>
            <person name="Ottonello S."/>
            <person name="Baldrian P."/>
            <person name="Spatafora J.W."/>
            <person name="Henrissat B."/>
            <person name="Nagy L.G."/>
            <person name="Aury J.M."/>
            <person name="Wincker P."/>
            <person name="Grigoriev I.V."/>
            <person name="Bonfante P."/>
            <person name="Martin F.M."/>
        </authorList>
    </citation>
    <scope>NUCLEOTIDE SEQUENCE [LARGE SCALE GENOMIC DNA]</scope>
    <source>
        <strain evidence="3 4">ATCC MYA-4762</strain>
    </source>
</reference>
<dbReference type="SUPFAM" id="SSF50729">
    <property type="entry name" value="PH domain-like"/>
    <property type="match status" value="1"/>
</dbReference>
<feature type="compositionally biased region" description="Low complexity" evidence="1">
    <location>
        <begin position="108"/>
        <end position="122"/>
    </location>
</feature>
<feature type="region of interest" description="Disordered" evidence="1">
    <location>
        <begin position="452"/>
        <end position="472"/>
    </location>
</feature>
<feature type="region of interest" description="Disordered" evidence="1">
    <location>
        <begin position="558"/>
        <end position="580"/>
    </location>
</feature>
<dbReference type="InParanoid" id="A0A3N4LRD4"/>
<dbReference type="InterPro" id="IPR035999">
    <property type="entry name" value="Sec7_dom_sf"/>
</dbReference>
<keyword evidence="4" id="KW-1185">Reference proteome</keyword>
<dbReference type="EMBL" id="ML121537">
    <property type="protein sequence ID" value="RPB25483.1"/>
    <property type="molecule type" value="Genomic_DNA"/>
</dbReference>
<dbReference type="InterPro" id="IPR001849">
    <property type="entry name" value="PH_domain"/>
</dbReference>
<dbReference type="PANTHER" id="PTHR10663:SF373">
    <property type="entry name" value="PH AND SEC7 DOMAIN-CONTAINING PROTEIN C11E3.11C"/>
    <property type="match status" value="1"/>
</dbReference>
<dbReference type="InterPro" id="IPR000904">
    <property type="entry name" value="Sec7_dom"/>
</dbReference>
<evidence type="ECO:0000313" key="4">
    <source>
        <dbReference type="Proteomes" id="UP000267821"/>
    </source>
</evidence>
<organism evidence="3 4">
    <name type="scientific">Terfezia boudieri ATCC MYA-4762</name>
    <dbReference type="NCBI Taxonomy" id="1051890"/>
    <lineage>
        <taxon>Eukaryota</taxon>
        <taxon>Fungi</taxon>
        <taxon>Dikarya</taxon>
        <taxon>Ascomycota</taxon>
        <taxon>Pezizomycotina</taxon>
        <taxon>Pezizomycetes</taxon>
        <taxon>Pezizales</taxon>
        <taxon>Pezizaceae</taxon>
        <taxon>Terfezia</taxon>
    </lineage>
</organism>
<dbReference type="SMART" id="SM00233">
    <property type="entry name" value="PH"/>
    <property type="match status" value="1"/>
</dbReference>
<feature type="domain" description="SEC7" evidence="2">
    <location>
        <begin position="177"/>
        <end position="410"/>
    </location>
</feature>
<dbReference type="OrthoDB" id="2157641at2759"/>
<dbReference type="Pfam" id="PF15410">
    <property type="entry name" value="PH_9"/>
    <property type="match status" value="1"/>
</dbReference>
<dbReference type="Proteomes" id="UP000267821">
    <property type="component" value="Unassembled WGS sequence"/>
</dbReference>
<sequence>MNPYLRTPAIPAALDLEFEPEPSHIPYNATIRTVPATDPGSPPQRPTYFGESRARRDSETHFASSSSPSLVKTALYSKDSKSGKAHSSELTLDIPTTAKKILKEDRPQTSPNSPLSLSQSPTEESMWLPQLLAMRKSVDNVGIEKEKKREIDATSTGKPFIIAQEKPIATVKDIELQHAQLEQKRRESRGSGPLNVDVNMGTFTETSRLGSSWLATQTPLSTGSSVATPTVMLQVEVGGDVNDTESESADLSELLGGDEATENEKMFVKKIFDGDEEFVTKARAAAWLGALTPAAERARRAYMDMFDFSNMNILSAVRMLCGKLVLKGETQQVDRIVDAFSKRWCECNPNNGFKSADVVHTILYSLLLLNTDLHMVDVPSSQKMTRGQFLKNTMATIRRGLVDVPGTPLEARPAHHTLPNRSSTLLASGEALLVTGTSVTFPLAKEKTVEPRTSLDFGRSNRNSTKPGCLGNVSPRLLDDPLPDYDMDGGLALVNAPIAGGIRMWETQVEIILKDFYSSVKATALPLHGASKEKVNETYIHSGGALSVFGSGMLRRSPSTISKAGSERNESSGRLNTKWTAKNRSRPKLYNGSYAGSSRTSLEDRSLWSPSASSTWSKYSLDKTQTSMSATSLGSVFGHADYQQSIGFANALSHAIIREEASGTTADEASSAHLEDDGLELAGAPWAKEGMIKHKHHLEGLDKKAKNRVWTECFAVITKGNLKMFLFNTGKSAHSGGVVGGGNWTENAQPIGTFLLRHTIASALPSPGYSKTRPHVWALSLPNGAVHLFQAGTEEIIKEWVTTANYWSARLSKEPLVGGVSNVEYGWGECIADIETTSTTATFGPRPSLQESIRSSIDHGSMVRPRLPGDKVVIAEWTPPGQSMMASPLSEADQLKALETYVANINMELVRHNDLRGAMMLAFSPRHPNHTKALANWERKSSYLLREIVKFRTYIDSLTAAAASREKLREEERNRETMSVMTT</sequence>
<feature type="region of interest" description="Disordered" evidence="1">
    <location>
        <begin position="31"/>
        <end position="69"/>
    </location>
</feature>